<dbReference type="CTD" id="36385644"/>
<accession>A0A090KTF8</accession>
<dbReference type="GeneID" id="36385644"/>
<dbReference type="AlphaFoldDB" id="A0A090KTF8"/>
<dbReference type="EMBL" id="LN609401">
    <property type="protein sequence ID" value="CEF60780.1"/>
    <property type="molecule type" value="Genomic_DNA"/>
</dbReference>
<protein>
    <submittedName>
        <fullName evidence="2 4">Uncharacterized protein</fullName>
    </submittedName>
</protein>
<reference evidence="3" key="1">
    <citation type="submission" date="2014-09" db="EMBL/GenBank/DDBJ databases">
        <authorList>
            <person name="Martin A.A."/>
        </authorList>
    </citation>
    <scope>NUCLEOTIDE SEQUENCE</scope>
    <source>
        <strain evidence="3">ED321</strain>
    </source>
</reference>
<evidence type="ECO:0000313" key="3">
    <source>
        <dbReference type="Proteomes" id="UP000035682"/>
    </source>
</evidence>
<name>A0A090KTF8_STRRB</name>
<sequence length="66" mass="7737">MSKSKNNSKDKIIEDSDDEFPLNELIPEDQRKHVIKSLPEKDKHDELFKMHSVECDDLPELVTKND</sequence>
<reference evidence="2" key="2">
    <citation type="submission" date="2014-09" db="EMBL/GenBank/DDBJ databases">
        <authorList>
            <person name="Aslett A.Martin."/>
        </authorList>
    </citation>
    <scope>NUCLEOTIDE SEQUENCE</scope>
    <source>
        <strain evidence="2">ED321 Heterogonic</strain>
    </source>
</reference>
<evidence type="ECO:0000256" key="1">
    <source>
        <dbReference type="SAM" id="MobiDB-lite"/>
    </source>
</evidence>
<proteinExistence type="predicted"/>
<reference evidence="4" key="3">
    <citation type="submission" date="2020-12" db="UniProtKB">
        <authorList>
            <consortium name="WormBaseParasite"/>
        </authorList>
    </citation>
    <scope>IDENTIFICATION</scope>
</reference>
<gene>
    <name evidence="2 4 5" type="ORF">SRAE_X000256300</name>
</gene>
<dbReference type="WormBase" id="SRAE_X000256300">
    <property type="protein sequence ID" value="SRP00503"/>
    <property type="gene ID" value="WBGene00268150"/>
</dbReference>
<evidence type="ECO:0000313" key="5">
    <source>
        <dbReference type="WormBase" id="SRAE_X000256300"/>
    </source>
</evidence>
<evidence type="ECO:0000313" key="4">
    <source>
        <dbReference type="WBParaSite" id="SRAE_X000256300.1"/>
    </source>
</evidence>
<feature type="region of interest" description="Disordered" evidence="1">
    <location>
        <begin position="1"/>
        <end position="25"/>
    </location>
</feature>
<organism evidence="2">
    <name type="scientific">Strongyloides ratti</name>
    <name type="common">Parasitic roundworm</name>
    <dbReference type="NCBI Taxonomy" id="34506"/>
    <lineage>
        <taxon>Eukaryota</taxon>
        <taxon>Metazoa</taxon>
        <taxon>Ecdysozoa</taxon>
        <taxon>Nematoda</taxon>
        <taxon>Chromadorea</taxon>
        <taxon>Rhabditida</taxon>
        <taxon>Tylenchina</taxon>
        <taxon>Panagrolaimomorpha</taxon>
        <taxon>Strongyloidoidea</taxon>
        <taxon>Strongyloididae</taxon>
        <taxon>Strongyloides</taxon>
    </lineage>
</organism>
<evidence type="ECO:0000313" key="2">
    <source>
        <dbReference type="EMBL" id="CEF60780.1"/>
    </source>
</evidence>
<keyword evidence="3" id="KW-1185">Reference proteome</keyword>
<dbReference type="Proteomes" id="UP000035682">
    <property type="component" value="Unplaced"/>
</dbReference>
<dbReference type="RefSeq" id="XP_024499989.1">
    <property type="nucleotide sequence ID" value="XM_024645736.1"/>
</dbReference>
<dbReference type="WBParaSite" id="SRAE_X000256300.1">
    <property type="protein sequence ID" value="SRAE_X000256300.1"/>
    <property type="gene ID" value="WBGene00268150"/>
</dbReference>